<name>A0ABV7JMJ4_9SPHI</name>
<protein>
    <submittedName>
        <fullName evidence="3">Alginate export family protein</fullName>
    </submittedName>
</protein>
<organism evidence="3 4">
    <name type="scientific">Parapedobacter deserti</name>
    <dbReference type="NCBI Taxonomy" id="1912957"/>
    <lineage>
        <taxon>Bacteria</taxon>
        <taxon>Pseudomonadati</taxon>
        <taxon>Bacteroidota</taxon>
        <taxon>Sphingobacteriia</taxon>
        <taxon>Sphingobacteriales</taxon>
        <taxon>Sphingobacteriaceae</taxon>
        <taxon>Parapedobacter</taxon>
    </lineage>
</organism>
<feature type="signal peptide" evidence="1">
    <location>
        <begin position="1"/>
        <end position="21"/>
    </location>
</feature>
<feature type="domain" description="Alginate export" evidence="2">
    <location>
        <begin position="59"/>
        <end position="437"/>
    </location>
</feature>
<keyword evidence="4" id="KW-1185">Reference proteome</keyword>
<gene>
    <name evidence="3" type="ORF">ACFOET_02755</name>
</gene>
<dbReference type="RefSeq" id="WP_379019326.1">
    <property type="nucleotide sequence ID" value="NZ_JBHRTA010000008.1"/>
</dbReference>
<evidence type="ECO:0000259" key="2">
    <source>
        <dbReference type="Pfam" id="PF13372"/>
    </source>
</evidence>
<feature type="chain" id="PRO_5045101569" evidence="1">
    <location>
        <begin position="22"/>
        <end position="456"/>
    </location>
</feature>
<evidence type="ECO:0000313" key="3">
    <source>
        <dbReference type="EMBL" id="MFC3196527.1"/>
    </source>
</evidence>
<evidence type="ECO:0000256" key="1">
    <source>
        <dbReference type="SAM" id="SignalP"/>
    </source>
</evidence>
<dbReference type="Pfam" id="PF13372">
    <property type="entry name" value="Alginate_exp"/>
    <property type="match status" value="1"/>
</dbReference>
<proteinExistence type="predicted"/>
<reference evidence="4" key="1">
    <citation type="journal article" date="2019" name="Int. J. Syst. Evol. Microbiol.">
        <title>The Global Catalogue of Microorganisms (GCM) 10K type strain sequencing project: providing services to taxonomists for standard genome sequencing and annotation.</title>
        <authorList>
            <consortium name="The Broad Institute Genomics Platform"/>
            <consortium name="The Broad Institute Genome Sequencing Center for Infectious Disease"/>
            <person name="Wu L."/>
            <person name="Ma J."/>
        </authorList>
    </citation>
    <scope>NUCLEOTIDE SEQUENCE [LARGE SCALE GENOMIC DNA]</scope>
    <source>
        <strain evidence="4">KCTC 52416</strain>
    </source>
</reference>
<dbReference type="InterPro" id="IPR053728">
    <property type="entry name" value="Alginate_Permeability_Chnl"/>
</dbReference>
<comment type="caution">
    <text evidence="3">The sequence shown here is derived from an EMBL/GenBank/DDBJ whole genome shotgun (WGS) entry which is preliminary data.</text>
</comment>
<sequence length="456" mass="51447">MNLRYILGCVFLLSVSSQLLAQPFKLMRQDEDYTGLADSSRGIYNRLKYTPLSRDGRAYLSLGGEVRGEVDYALHEDWGEHGLGRDVFVLQRYHLHADLHLGNRVRVFGQLRSGLEDGRKRGPRGIDEDQLNVQNLFVDVVPFGRTGRTLTVRLGRQELRYGSGRLVDVRDGPNLRLYFDGAKVAYASPRLHVDAFVMADARVNTGAFDNTSNRKANLWGIYSTYITPKNLLFDFYYLGIHRADSRFNAGIADESRHTLGTRFWQDGIGFVYNFETGFQFGAFGTERIRAMALSSEVGYVFAHSKRLPAVKLRTDYISGDKASGDGTMGTFNAMYPNGGYFGMNPQAGPANLRSVHPNLTWNPTDPFIFTLDLVFYWRNSLNDGIYGPSGALTLSSSDAKKRYIGTAYMTTFSWHINDFLNYNIGVQYFKTGHFINDVIPQHKDGFFLGSVLAFKF</sequence>
<dbReference type="InterPro" id="IPR025388">
    <property type="entry name" value="Alginate_export_dom"/>
</dbReference>
<dbReference type="EMBL" id="JBHRTA010000008">
    <property type="protein sequence ID" value="MFC3196527.1"/>
    <property type="molecule type" value="Genomic_DNA"/>
</dbReference>
<dbReference type="Gene3D" id="2.40.160.100">
    <property type="match status" value="1"/>
</dbReference>
<accession>A0ABV7JMJ4</accession>
<keyword evidence="1" id="KW-0732">Signal</keyword>
<evidence type="ECO:0000313" key="4">
    <source>
        <dbReference type="Proteomes" id="UP001595526"/>
    </source>
</evidence>
<dbReference type="Proteomes" id="UP001595526">
    <property type="component" value="Unassembled WGS sequence"/>
</dbReference>